<accession>A0A4V3XAZ9</accession>
<feature type="region of interest" description="Disordered" evidence="1">
    <location>
        <begin position="379"/>
        <end position="411"/>
    </location>
</feature>
<keyword evidence="4" id="KW-1185">Reference proteome</keyword>
<dbReference type="Proteomes" id="UP000309038">
    <property type="component" value="Unassembled WGS sequence"/>
</dbReference>
<evidence type="ECO:0000256" key="2">
    <source>
        <dbReference type="SAM" id="Phobius"/>
    </source>
</evidence>
<protein>
    <submittedName>
        <fullName evidence="3">Uncharacterized protein</fullName>
    </submittedName>
</protein>
<keyword evidence="2" id="KW-0812">Transmembrane</keyword>
<dbReference type="AlphaFoldDB" id="A0A4V3XAZ9"/>
<organism evidence="3 4">
    <name type="scientific">Hermanssonia centrifuga</name>
    <dbReference type="NCBI Taxonomy" id="98765"/>
    <lineage>
        <taxon>Eukaryota</taxon>
        <taxon>Fungi</taxon>
        <taxon>Dikarya</taxon>
        <taxon>Basidiomycota</taxon>
        <taxon>Agaricomycotina</taxon>
        <taxon>Agaricomycetes</taxon>
        <taxon>Polyporales</taxon>
        <taxon>Meruliaceae</taxon>
        <taxon>Hermanssonia</taxon>
    </lineage>
</organism>
<feature type="compositionally biased region" description="Low complexity" evidence="1">
    <location>
        <begin position="66"/>
        <end position="80"/>
    </location>
</feature>
<feature type="transmembrane region" description="Helical" evidence="2">
    <location>
        <begin position="255"/>
        <end position="278"/>
    </location>
</feature>
<feature type="compositionally biased region" description="Low complexity" evidence="1">
    <location>
        <begin position="26"/>
        <end position="43"/>
    </location>
</feature>
<gene>
    <name evidence="3" type="ORF">EW026_g2358</name>
</gene>
<feature type="compositionally biased region" description="Acidic residues" evidence="1">
    <location>
        <begin position="90"/>
        <end position="104"/>
    </location>
</feature>
<feature type="compositionally biased region" description="Low complexity" evidence="1">
    <location>
        <begin position="50"/>
        <end position="59"/>
    </location>
</feature>
<keyword evidence="2" id="KW-1133">Transmembrane helix</keyword>
<comment type="caution">
    <text evidence="3">The sequence shown here is derived from an EMBL/GenBank/DDBJ whole genome shotgun (WGS) entry which is preliminary data.</text>
</comment>
<feature type="compositionally biased region" description="Polar residues" evidence="1">
    <location>
        <begin position="1"/>
        <end position="11"/>
    </location>
</feature>
<evidence type="ECO:0000313" key="3">
    <source>
        <dbReference type="EMBL" id="THH00123.1"/>
    </source>
</evidence>
<proteinExistence type="predicted"/>
<keyword evidence="2" id="KW-0472">Membrane</keyword>
<evidence type="ECO:0000256" key="1">
    <source>
        <dbReference type="SAM" id="MobiDB-lite"/>
    </source>
</evidence>
<dbReference type="Gene3D" id="2.60.120.260">
    <property type="entry name" value="Galactose-binding domain-like"/>
    <property type="match status" value="1"/>
</dbReference>
<reference evidence="3 4" key="1">
    <citation type="submission" date="2019-02" db="EMBL/GenBank/DDBJ databases">
        <title>Genome sequencing of the rare red list fungi Phlebia centrifuga.</title>
        <authorList>
            <person name="Buettner E."/>
            <person name="Kellner H."/>
        </authorList>
    </citation>
    <scope>NUCLEOTIDE SEQUENCE [LARGE SCALE GENOMIC DNA]</scope>
    <source>
        <strain evidence="3 4">DSM 108282</strain>
    </source>
</reference>
<name>A0A4V3XAZ9_9APHY</name>
<sequence length="411" mass="42853">MDNDSASTNPPTNFPFKAMDSNGDITSSSQQPSATKSSNPFNPGNGGSNSGSSGSPGNSSNGGSGPSSNGSSNGNSNGSSQNTKNGNTDSDGDSDDDDDDDGDDDNSKPNNGKTNNDTSVNTDPGCETVNENDGRLQYTAGSQVAITFNGTSVTVIGVVHASNITDPPSQAAASYAIDTDTPIQLPLPFTDRDIPNQQFFESADLPLGSHRLVINVTSNDSQYTLSSLKLCTTVTNSVAAAIPPSSRPTSRISDAAILGGVLGGVAFLFFVILGFIVVHRRNRKARGTVFTSSDSIMRNNPSNLSSVDPFDKNPAAENLKHAESIRDSASIYSLDKNLPLPPVIPPTPLSQIAVLREPARPESSFSNFSYAPALTLPPVSDHALPASADPEGHLSLPPHPPLSVMQRPQPF</sequence>
<feature type="compositionally biased region" description="Polar residues" evidence="1">
    <location>
        <begin position="108"/>
        <end position="122"/>
    </location>
</feature>
<feature type="region of interest" description="Disordered" evidence="1">
    <location>
        <begin position="1"/>
        <end position="132"/>
    </location>
</feature>
<evidence type="ECO:0000313" key="4">
    <source>
        <dbReference type="Proteomes" id="UP000309038"/>
    </source>
</evidence>
<dbReference type="EMBL" id="SGPJ01000059">
    <property type="protein sequence ID" value="THH00123.1"/>
    <property type="molecule type" value="Genomic_DNA"/>
</dbReference>